<feature type="region of interest" description="Disordered" evidence="1">
    <location>
        <begin position="424"/>
        <end position="445"/>
    </location>
</feature>
<dbReference type="AlphaFoldDB" id="A0AAD6VCC6"/>
<reference evidence="2" key="1">
    <citation type="submission" date="2023-03" db="EMBL/GenBank/DDBJ databases">
        <title>Massive genome expansion in bonnet fungi (Mycena s.s.) driven by repeated elements and novel gene families across ecological guilds.</title>
        <authorList>
            <consortium name="Lawrence Berkeley National Laboratory"/>
            <person name="Harder C.B."/>
            <person name="Miyauchi S."/>
            <person name="Viragh M."/>
            <person name="Kuo A."/>
            <person name="Thoen E."/>
            <person name="Andreopoulos B."/>
            <person name="Lu D."/>
            <person name="Skrede I."/>
            <person name="Drula E."/>
            <person name="Henrissat B."/>
            <person name="Morin E."/>
            <person name="Kohler A."/>
            <person name="Barry K."/>
            <person name="LaButti K."/>
            <person name="Morin E."/>
            <person name="Salamov A."/>
            <person name="Lipzen A."/>
            <person name="Mereny Z."/>
            <person name="Hegedus B."/>
            <person name="Baldrian P."/>
            <person name="Stursova M."/>
            <person name="Weitz H."/>
            <person name="Taylor A."/>
            <person name="Grigoriev I.V."/>
            <person name="Nagy L.G."/>
            <person name="Martin F."/>
            <person name="Kauserud H."/>
        </authorList>
    </citation>
    <scope>NUCLEOTIDE SEQUENCE</scope>
    <source>
        <strain evidence="2">9144</strain>
    </source>
</reference>
<proteinExistence type="predicted"/>
<dbReference type="EMBL" id="JARJCW010000032">
    <property type="protein sequence ID" value="KAJ7208948.1"/>
    <property type="molecule type" value="Genomic_DNA"/>
</dbReference>
<feature type="compositionally biased region" description="Polar residues" evidence="1">
    <location>
        <begin position="272"/>
        <end position="292"/>
    </location>
</feature>
<protein>
    <submittedName>
        <fullName evidence="2">Uncharacterized protein</fullName>
    </submittedName>
</protein>
<comment type="caution">
    <text evidence="2">The sequence shown here is derived from an EMBL/GenBank/DDBJ whole genome shotgun (WGS) entry which is preliminary data.</text>
</comment>
<sequence length="467" mass="52288">MPRVITYNLKPRICVELPEQVAAGGWAKRERSAHDRTWSGERRSSDWRAIRPISQERNLARLNGQCATDAGVAPRGLWMADGGWRRPWCCLARGGGVGFQYGQMKEDGDGGPLFQHGGRRRVCGLEAGFGRSQPGDRRDRGGVACFVYARVAKATKGSRTDNEWTRIDLFLNVLQVLSSHSKFMILNTSIERSGCTTPVLISTLHLAIPAMEKLHAEWTSKGSKEKYSPLCEAIEAALSKVDASTSTTRRPVILLPTYLQWFKKRYTQRQHQVNSDNLKPAPTTSTRAAPSQQKRRRAYTPAGDDVEMTSTSAAQSIRLAPCSPLARRVQRIPSTSRDRARRHVHYRVVGTQLSLLLGLGVSREGLSCNHGIFRFLWAGILFSGITISKRRNRLKGDIVEAFQCLKCFIHRDLLFREPVMHKEGEDGEEEAGDSVDMSKQPSSWDILIDDYPDNYELLPTSVPPTDL</sequence>
<dbReference type="Proteomes" id="UP001219525">
    <property type="component" value="Unassembled WGS sequence"/>
</dbReference>
<feature type="region of interest" description="Disordered" evidence="1">
    <location>
        <begin position="272"/>
        <end position="307"/>
    </location>
</feature>
<gene>
    <name evidence="2" type="ORF">GGX14DRAFT_633036</name>
</gene>
<organism evidence="2 3">
    <name type="scientific">Mycena pura</name>
    <dbReference type="NCBI Taxonomy" id="153505"/>
    <lineage>
        <taxon>Eukaryota</taxon>
        <taxon>Fungi</taxon>
        <taxon>Dikarya</taxon>
        <taxon>Basidiomycota</taxon>
        <taxon>Agaricomycotina</taxon>
        <taxon>Agaricomycetes</taxon>
        <taxon>Agaricomycetidae</taxon>
        <taxon>Agaricales</taxon>
        <taxon>Marasmiineae</taxon>
        <taxon>Mycenaceae</taxon>
        <taxon>Mycena</taxon>
    </lineage>
</organism>
<evidence type="ECO:0000313" key="3">
    <source>
        <dbReference type="Proteomes" id="UP001219525"/>
    </source>
</evidence>
<name>A0AAD6VCC6_9AGAR</name>
<accession>A0AAD6VCC6</accession>
<evidence type="ECO:0000256" key="1">
    <source>
        <dbReference type="SAM" id="MobiDB-lite"/>
    </source>
</evidence>
<keyword evidence="3" id="KW-1185">Reference proteome</keyword>
<evidence type="ECO:0000313" key="2">
    <source>
        <dbReference type="EMBL" id="KAJ7208948.1"/>
    </source>
</evidence>